<keyword evidence="5" id="KW-0206">Cytoskeleton</keyword>
<comment type="similarity">
    <text evidence="6">Belongs to the TRAFAC class myosin-kinesin ATPase superfamily. Kinesin family.</text>
</comment>
<accession>A0A835A935</accession>
<keyword evidence="3" id="KW-0493">Microtubule</keyword>
<evidence type="ECO:0000256" key="5">
    <source>
        <dbReference type="ARBA" id="ARBA00023212"/>
    </source>
</evidence>
<dbReference type="GO" id="GO:0007019">
    <property type="term" value="P:microtubule depolymerization"/>
    <property type="evidence" value="ECO:0007669"/>
    <property type="project" value="TreeGrafter"/>
</dbReference>
<keyword evidence="2" id="KW-0963">Cytoplasm</keyword>
<organism evidence="8 9">
    <name type="scientific">Digitaria exilis</name>
    <dbReference type="NCBI Taxonomy" id="1010633"/>
    <lineage>
        <taxon>Eukaryota</taxon>
        <taxon>Viridiplantae</taxon>
        <taxon>Streptophyta</taxon>
        <taxon>Embryophyta</taxon>
        <taxon>Tracheophyta</taxon>
        <taxon>Spermatophyta</taxon>
        <taxon>Magnoliopsida</taxon>
        <taxon>Liliopsida</taxon>
        <taxon>Poales</taxon>
        <taxon>Poaceae</taxon>
        <taxon>PACMAD clade</taxon>
        <taxon>Panicoideae</taxon>
        <taxon>Panicodae</taxon>
        <taxon>Paniceae</taxon>
        <taxon>Anthephorinae</taxon>
        <taxon>Digitaria</taxon>
    </lineage>
</organism>
<dbReference type="Proteomes" id="UP000636709">
    <property type="component" value="Unassembled WGS sequence"/>
</dbReference>
<dbReference type="InterPro" id="IPR027640">
    <property type="entry name" value="Kinesin-like_fam"/>
</dbReference>
<protein>
    <recommendedName>
        <fullName evidence="7">Kinesin motor domain-containing protein</fullName>
    </recommendedName>
</protein>
<dbReference type="AlphaFoldDB" id="A0A835A935"/>
<evidence type="ECO:0000259" key="7">
    <source>
        <dbReference type="PROSITE" id="PS50067"/>
    </source>
</evidence>
<dbReference type="PANTHER" id="PTHR47971:SF8">
    <property type="entry name" value="KINESIN-LIKE PROTEIN"/>
    <property type="match status" value="1"/>
</dbReference>
<dbReference type="EMBL" id="JACEFO010002539">
    <property type="protein sequence ID" value="KAF8656637.1"/>
    <property type="molecule type" value="Genomic_DNA"/>
</dbReference>
<dbReference type="GO" id="GO:0005874">
    <property type="term" value="C:microtubule"/>
    <property type="evidence" value="ECO:0007669"/>
    <property type="project" value="UniProtKB-KW"/>
</dbReference>
<evidence type="ECO:0000256" key="2">
    <source>
        <dbReference type="ARBA" id="ARBA00022490"/>
    </source>
</evidence>
<dbReference type="OrthoDB" id="1722792at2759"/>
<gene>
    <name evidence="8" type="ORF">HU200_060571</name>
</gene>
<evidence type="ECO:0000313" key="9">
    <source>
        <dbReference type="Proteomes" id="UP000636709"/>
    </source>
</evidence>
<feature type="domain" description="Kinesin motor" evidence="7">
    <location>
        <begin position="56"/>
        <end position="112"/>
    </location>
</feature>
<evidence type="ECO:0000256" key="3">
    <source>
        <dbReference type="ARBA" id="ARBA00022701"/>
    </source>
</evidence>
<dbReference type="GO" id="GO:0008017">
    <property type="term" value="F:microtubule binding"/>
    <property type="evidence" value="ECO:0007669"/>
    <property type="project" value="InterPro"/>
</dbReference>
<comment type="subcellular location">
    <subcellularLocation>
        <location evidence="1">Cytoplasm</location>
        <location evidence="1">Cytoskeleton</location>
    </subcellularLocation>
</comment>
<comment type="caution">
    <text evidence="8">The sequence shown here is derived from an EMBL/GenBank/DDBJ whole genome shotgun (WGS) entry which is preliminary data.</text>
</comment>
<keyword evidence="9" id="KW-1185">Reference proteome</keyword>
<proteinExistence type="inferred from homology"/>
<evidence type="ECO:0000256" key="1">
    <source>
        <dbReference type="ARBA" id="ARBA00004245"/>
    </source>
</evidence>
<dbReference type="PROSITE" id="PS50067">
    <property type="entry name" value="KINESIN_MOTOR_2"/>
    <property type="match status" value="1"/>
</dbReference>
<keyword evidence="4" id="KW-0505">Motor protein</keyword>
<evidence type="ECO:0000256" key="4">
    <source>
        <dbReference type="ARBA" id="ARBA00023175"/>
    </source>
</evidence>
<name>A0A835A935_9POAL</name>
<sequence>MGHHHLLVVGCNRHSAAAGSYDTDAAFYYDGDRSFSDSSFATSNPINVSKSSSVAKIKVVVRKRPLNRKEISRKEDDIITVDAYASSLTVHETKLKVIGFKLRHFRLSYLTV</sequence>
<evidence type="ECO:0000313" key="8">
    <source>
        <dbReference type="EMBL" id="KAF8656637.1"/>
    </source>
</evidence>
<reference evidence="8" key="1">
    <citation type="submission" date="2020-07" db="EMBL/GenBank/DDBJ databases">
        <title>Genome sequence and genetic diversity analysis of an under-domesticated orphan crop, white fonio (Digitaria exilis).</title>
        <authorList>
            <person name="Bennetzen J.L."/>
            <person name="Chen S."/>
            <person name="Ma X."/>
            <person name="Wang X."/>
            <person name="Yssel A.E.J."/>
            <person name="Chaluvadi S.R."/>
            <person name="Johnson M."/>
            <person name="Gangashetty P."/>
            <person name="Hamidou F."/>
            <person name="Sanogo M.D."/>
            <person name="Zwaenepoel A."/>
            <person name="Wallace J."/>
            <person name="Van De Peer Y."/>
            <person name="Van Deynze A."/>
        </authorList>
    </citation>
    <scope>NUCLEOTIDE SEQUENCE</scope>
    <source>
        <tissue evidence="8">Leaves</tissue>
    </source>
</reference>
<dbReference type="GO" id="GO:0003777">
    <property type="term" value="F:microtubule motor activity"/>
    <property type="evidence" value="ECO:0007669"/>
    <property type="project" value="InterPro"/>
</dbReference>
<evidence type="ECO:0000256" key="6">
    <source>
        <dbReference type="PROSITE-ProRule" id="PRU00283"/>
    </source>
</evidence>
<dbReference type="InterPro" id="IPR001752">
    <property type="entry name" value="Kinesin_motor_dom"/>
</dbReference>
<dbReference type="PANTHER" id="PTHR47971">
    <property type="entry name" value="KINESIN-RELATED PROTEIN 6"/>
    <property type="match status" value="1"/>
</dbReference>
<dbReference type="GO" id="GO:0007018">
    <property type="term" value="P:microtubule-based movement"/>
    <property type="evidence" value="ECO:0007669"/>
    <property type="project" value="InterPro"/>
</dbReference>
<comment type="caution">
    <text evidence="6">Lacks conserved residue(s) required for the propagation of feature annotation.</text>
</comment>
<dbReference type="GO" id="GO:0005524">
    <property type="term" value="F:ATP binding"/>
    <property type="evidence" value="ECO:0007669"/>
    <property type="project" value="InterPro"/>
</dbReference>